<dbReference type="InterPro" id="IPR006311">
    <property type="entry name" value="TAT_signal"/>
</dbReference>
<keyword evidence="4" id="KW-0732">Signal</keyword>
<dbReference type="CDD" id="cd13585">
    <property type="entry name" value="PBP2_TMBP_like"/>
    <property type="match status" value="1"/>
</dbReference>
<keyword evidence="3" id="KW-0813">Transport</keyword>
<protein>
    <submittedName>
        <fullName evidence="5">Sugar ABC transporter substrate-binding protein</fullName>
    </submittedName>
</protein>
<dbReference type="InterPro" id="IPR006059">
    <property type="entry name" value="SBP"/>
</dbReference>
<comment type="caution">
    <text evidence="5">The sequence shown here is derived from an EMBL/GenBank/DDBJ whole genome shotgun (WGS) entry which is preliminary data.</text>
</comment>
<dbReference type="SUPFAM" id="SSF53850">
    <property type="entry name" value="Periplasmic binding protein-like II"/>
    <property type="match status" value="1"/>
</dbReference>
<dbReference type="InterPro" id="IPR050490">
    <property type="entry name" value="Bact_solute-bd_prot1"/>
</dbReference>
<reference evidence="5 6" key="1">
    <citation type="submission" date="2019-07" db="EMBL/GenBank/DDBJ databases">
        <title>Quadrisphaera sp. strain DD2A genome sequencing and assembly.</title>
        <authorList>
            <person name="Kim I."/>
        </authorList>
    </citation>
    <scope>NUCLEOTIDE SEQUENCE [LARGE SCALE GENOMIC DNA]</scope>
    <source>
        <strain evidence="5 6">DD2A</strain>
    </source>
</reference>
<evidence type="ECO:0000256" key="2">
    <source>
        <dbReference type="ARBA" id="ARBA00008520"/>
    </source>
</evidence>
<keyword evidence="6" id="KW-1185">Reference proteome</keyword>
<comment type="similarity">
    <text evidence="2">Belongs to the bacterial solute-binding protein 1 family.</text>
</comment>
<dbReference type="AlphaFoldDB" id="A0A5C8Z6D4"/>
<accession>A0A5C8Z6D4</accession>
<comment type="subcellular location">
    <subcellularLocation>
        <location evidence="1">Cell envelope</location>
    </subcellularLocation>
</comment>
<evidence type="ECO:0000313" key="5">
    <source>
        <dbReference type="EMBL" id="TXR52853.1"/>
    </source>
</evidence>
<evidence type="ECO:0000256" key="1">
    <source>
        <dbReference type="ARBA" id="ARBA00004196"/>
    </source>
</evidence>
<sequence length="472" mass="49670">MAGLFTGGIDRRSFLKAGAFGGLAAAGVTSLAACGSGGSSGGSGGGSGTLRMLSFGDQKAADGLQKSLNTAIAKLDKKVTIEVTGITGTDWNDFFAKVLTQLAAGTPPDIVSVATEGVQLMASKGLAMPLDDYVKRDMDQLKDYFADVHPSLVEAMMYQGSLFELPTDFNAGNMFYNTDLYTKAGLAAPASDWTLDTFQSNATAIAKLGGDINAFDWVVRLWGSWTSFMYANNANLLEESKYDGGDWLWSTAYAGNDAAKGRGGGWKWGTPTANSAGTVEALEYMVELQKAALSPSPDVGGGQTLQGLFQSGRIGMAIGGGFWAGGLHNAGMADGSFDVQLFPKWKSQRHLFGTGGYAIFDSSKQKDLAWEVLKVIAAPESFDIIVPGNVTTPARKSLMTAERYATTGPKNWEVFYDTLTDHPDTAPIPAPPYYNALATALNQRTTEAFSGGSAKTALDGLQADLEKAAGAS</sequence>
<name>A0A5C8Z6D4_9ACTN</name>
<dbReference type="PANTHER" id="PTHR43649:SF31">
    <property type="entry name" value="SN-GLYCEROL-3-PHOSPHATE-BINDING PERIPLASMIC PROTEIN UGPB"/>
    <property type="match status" value="1"/>
</dbReference>
<dbReference type="Gene3D" id="3.40.190.10">
    <property type="entry name" value="Periplasmic binding protein-like II"/>
    <property type="match status" value="1"/>
</dbReference>
<evidence type="ECO:0000313" key="6">
    <source>
        <dbReference type="Proteomes" id="UP000321234"/>
    </source>
</evidence>
<dbReference type="Proteomes" id="UP000321234">
    <property type="component" value="Unassembled WGS sequence"/>
</dbReference>
<dbReference type="OrthoDB" id="2531053at2"/>
<proteinExistence type="inferred from homology"/>
<dbReference type="PANTHER" id="PTHR43649">
    <property type="entry name" value="ARABINOSE-BINDING PROTEIN-RELATED"/>
    <property type="match status" value="1"/>
</dbReference>
<evidence type="ECO:0000256" key="4">
    <source>
        <dbReference type="ARBA" id="ARBA00022729"/>
    </source>
</evidence>
<evidence type="ECO:0000256" key="3">
    <source>
        <dbReference type="ARBA" id="ARBA00022448"/>
    </source>
</evidence>
<dbReference type="PROSITE" id="PS51318">
    <property type="entry name" value="TAT"/>
    <property type="match status" value="1"/>
</dbReference>
<gene>
    <name evidence="5" type="ORF">FMM08_17215</name>
</gene>
<dbReference type="Pfam" id="PF01547">
    <property type="entry name" value="SBP_bac_1"/>
    <property type="match status" value="1"/>
</dbReference>
<dbReference type="GO" id="GO:0030313">
    <property type="term" value="C:cell envelope"/>
    <property type="evidence" value="ECO:0007669"/>
    <property type="project" value="UniProtKB-SubCell"/>
</dbReference>
<dbReference type="EMBL" id="VKAC01000011">
    <property type="protein sequence ID" value="TXR52853.1"/>
    <property type="molecule type" value="Genomic_DNA"/>
</dbReference>
<organism evidence="5 6">
    <name type="scientific">Quadrisphaera setariae</name>
    <dbReference type="NCBI Taxonomy" id="2593304"/>
    <lineage>
        <taxon>Bacteria</taxon>
        <taxon>Bacillati</taxon>
        <taxon>Actinomycetota</taxon>
        <taxon>Actinomycetes</taxon>
        <taxon>Kineosporiales</taxon>
        <taxon>Kineosporiaceae</taxon>
        <taxon>Quadrisphaera</taxon>
    </lineage>
</organism>
<dbReference type="RefSeq" id="WP_147927620.1">
    <property type="nucleotide sequence ID" value="NZ_VKAC01000011.1"/>
</dbReference>